<proteinExistence type="predicted"/>
<gene>
    <name evidence="1" type="primary">93</name>
    <name evidence="1" type="ORF">SEA_LUCHADOR_93</name>
</gene>
<evidence type="ECO:0000313" key="2">
    <source>
        <dbReference type="Proteomes" id="UP000207763"/>
    </source>
</evidence>
<evidence type="ECO:0000313" key="1">
    <source>
        <dbReference type="EMBL" id="AKF14257.1"/>
    </source>
</evidence>
<sequence length="65" mass="7117">MTKSQLVKHMMAHSTTYARDALYWGERGHAAEARFAMGKSEAFATAAGWLSEVSLVDGEKLVGEE</sequence>
<name>A0A0F6SJI1_9CAUD</name>
<dbReference type="KEGG" id="vg:26630142"/>
<keyword evidence="2" id="KW-1185">Reference proteome</keyword>
<organism evidence="1 2">
    <name type="scientific">Mycobacterium phage Luchador</name>
    <dbReference type="NCBI Taxonomy" id="1647300"/>
    <lineage>
        <taxon>Viruses</taxon>
        <taxon>Duplodnaviria</taxon>
        <taxon>Heunggongvirae</taxon>
        <taxon>Uroviricota</taxon>
        <taxon>Caudoviricetes</taxon>
        <taxon>Luchadorvirus</taxon>
        <taxon>Luchadorvirus luchador</taxon>
        <taxon>Lucadorvirus luchador</taxon>
    </lineage>
</organism>
<dbReference type="RefSeq" id="YP_009203152.1">
    <property type="nucleotide sequence ID" value="NC_028849.1"/>
</dbReference>
<dbReference type="OrthoDB" id="27183at10239"/>
<reference evidence="1 2" key="1">
    <citation type="journal article" date="2015" name="Genome Announc.">
        <title>Genome Sequences of Mycobacteriophages Luchador and Nerujay.</title>
        <authorList>
            <person name="Pope W.H."/>
            <person name="Ahmed T."/>
            <person name="Drobitch M.K."/>
            <person name="Early D.R."/>
            <person name="Eljamri S."/>
            <person name="Kasturiarachi N.S."/>
            <person name="Klonicki E.F."/>
            <person name="Manjooran D.T."/>
            <person name="Ni Chochlain A.N."/>
            <person name="Puglionesi A.O."/>
            <person name="Rajakumar V."/>
            <person name="Shindle K.A."/>
            <person name="Tran M.T."/>
            <person name="Brown B.R."/>
            <person name="Churilla B.M."/>
            <person name="Cohen K.L."/>
            <person name="Wilkes K.E."/>
            <person name="Grubb S.R."/>
            <person name="Warner M.H."/>
            <person name="Bowman C.A."/>
            <person name="Russell D.A."/>
            <person name="Hatfull G.F."/>
        </authorList>
    </citation>
    <scope>NUCLEOTIDE SEQUENCE [LARGE SCALE GENOMIC DNA]</scope>
</reference>
<protein>
    <submittedName>
        <fullName evidence="1">Uncharacterized protein</fullName>
    </submittedName>
</protein>
<dbReference type="GeneID" id="26630142"/>
<accession>A0A0F6SJI1</accession>
<dbReference type="EMBL" id="KR080193">
    <property type="protein sequence ID" value="AKF14257.1"/>
    <property type="molecule type" value="Genomic_DNA"/>
</dbReference>
<dbReference type="Proteomes" id="UP000207763">
    <property type="component" value="Segment"/>
</dbReference>